<feature type="domain" description="Rad50/SbcC-type AAA" evidence="6">
    <location>
        <begin position="8"/>
        <end position="182"/>
    </location>
</feature>
<name>A0ABT9D5K6_9CELL</name>
<organism evidence="7 8">
    <name type="scientific">Actinotalea lenta</name>
    <dbReference type="NCBI Taxonomy" id="3064654"/>
    <lineage>
        <taxon>Bacteria</taxon>
        <taxon>Bacillati</taxon>
        <taxon>Actinomycetota</taxon>
        <taxon>Actinomycetes</taxon>
        <taxon>Micrococcales</taxon>
        <taxon>Cellulomonadaceae</taxon>
        <taxon>Actinotalea</taxon>
    </lineage>
</organism>
<proteinExistence type="inferred from homology"/>
<accession>A0ABT9D5K6</accession>
<comment type="similarity">
    <text evidence="1">Belongs to the SMC family. SbcC subfamily.</text>
</comment>
<comment type="subunit">
    <text evidence="2">Heterodimer of SbcC and SbcD.</text>
</comment>
<dbReference type="InterPro" id="IPR027417">
    <property type="entry name" value="P-loop_NTPase"/>
</dbReference>
<evidence type="ECO:0000256" key="5">
    <source>
        <dbReference type="SAM" id="MobiDB-lite"/>
    </source>
</evidence>
<dbReference type="EMBL" id="JAUQYP010000001">
    <property type="protein sequence ID" value="MDO8106068.1"/>
    <property type="molecule type" value="Genomic_DNA"/>
</dbReference>
<keyword evidence="8" id="KW-1185">Reference proteome</keyword>
<sequence length="1008" mass="107061">MRLVRMSLGALGPFPGEHTVDFDELGASGLFLLEGATGAGKSTLIDAVVFALYGKVASAGASEDRLRSAHAPAAAETYVDLTFATGAGLFRVRRTPAYPRPKQRGSGTTTQPAGVRLWRLTSPDAPGDLLSSRMDEVGLEIQRVVGLDRAQFVQTVVLPQGEFAAFLRADPEQRRSLLQKVFGTEVFDRVQQRLERMRADATRAVTEAEQVVARRVAQLCGAVGDLAAAPFDGSEVPLSELLASAPPAEAAALAGTVLDRLSQQAHRAQEQAEEAATQAATARTEHDRLREVAARVARRDALRREWTALEAETPSHTERSVRWEAAQVVERVWPWIEGERRAGEAMSGAADEHARARAAASPDLRAVVGEGDPDVVLKALDGELELCAATRERLKRAVALEDGLAARRDDLAARRESALAARGTVQREREELAELPGRRAGLVTQRDGARAAASGLAPAQVELAQAGTRLVAAREIAPLTEQLDVAEQSALAREEDARHAVDALARAHAARIAGIAGELAAQLVPGRPCAVCGSTEHPAPASHVRPTRAPEDPELAEAARAAAQDALQQAVTQVEVLRAAVAARREAAGGDAEQAERAVAAAQVAVSEARAAQDRVAELSREIETLDQDLADRRAAVADRASAIALDEERTEHLAARLAEDELEVLAAADGAPSARLRDEEFARRAGEARRWSAALRVLVDATDHHRTAERERDEALAAAGVALHDALRDRLPAGEIAALRHELDRYDRERARVGAALEAPELADLPDAVDGTVLARAQEALDAAQHRAEAGQREAAVLADRADATRTATADLASAVTELDAQRAAAAPVVRMANVATASGGAGTLTLATYVLGQRFEDLVAAANARLTGISDGRYELVRSAEREAVRTRRLGLAMQVVDHRTGVARDPRTLSGGETFYVSLCLALGLADVVTAEAGGVELGTLLIDEGFGALDAETLEVVLAELSRLRDGGRVVGVVSHVETLKTAIPERIEIRRRPDGASTLTVRA</sequence>
<feature type="coiled-coil region" evidence="4">
    <location>
        <begin position="592"/>
        <end position="636"/>
    </location>
</feature>
<evidence type="ECO:0000256" key="4">
    <source>
        <dbReference type="SAM" id="Coils"/>
    </source>
</evidence>
<dbReference type="Pfam" id="PF13476">
    <property type="entry name" value="AAA_23"/>
    <property type="match status" value="1"/>
</dbReference>
<dbReference type="PANTHER" id="PTHR32114">
    <property type="entry name" value="ABC TRANSPORTER ABCH.3"/>
    <property type="match status" value="1"/>
</dbReference>
<evidence type="ECO:0000256" key="2">
    <source>
        <dbReference type="ARBA" id="ARBA00011322"/>
    </source>
</evidence>
<reference evidence="7 8" key="1">
    <citation type="submission" date="2023-07" db="EMBL/GenBank/DDBJ databases">
        <title>Description of novel actinomycetes strains, isolated from tidal flat sediment.</title>
        <authorList>
            <person name="Lu C."/>
        </authorList>
    </citation>
    <scope>NUCLEOTIDE SEQUENCE [LARGE SCALE GENOMIC DNA]</scope>
    <source>
        <strain evidence="7 8">SYSU T00b441</strain>
    </source>
</reference>
<comment type="caution">
    <text evidence="7">The sequence shown here is derived from an EMBL/GenBank/DDBJ whole genome shotgun (WGS) entry which is preliminary data.</text>
</comment>
<evidence type="ECO:0000313" key="8">
    <source>
        <dbReference type="Proteomes" id="UP001232536"/>
    </source>
</evidence>
<gene>
    <name evidence="7" type="ORF">Q6348_02525</name>
</gene>
<dbReference type="Proteomes" id="UP001232536">
    <property type="component" value="Unassembled WGS sequence"/>
</dbReference>
<dbReference type="InterPro" id="IPR038729">
    <property type="entry name" value="Rad50/SbcC_AAA"/>
</dbReference>
<dbReference type="RefSeq" id="WP_304599761.1">
    <property type="nucleotide sequence ID" value="NZ_JAUQYP010000001.1"/>
</dbReference>
<dbReference type="SUPFAM" id="SSF52540">
    <property type="entry name" value="P-loop containing nucleoside triphosphate hydrolases"/>
    <property type="match status" value="1"/>
</dbReference>
<dbReference type="PANTHER" id="PTHR32114:SF2">
    <property type="entry name" value="ABC TRANSPORTER ABCH.3"/>
    <property type="match status" value="1"/>
</dbReference>
<keyword evidence="4" id="KW-0175">Coiled coil</keyword>
<dbReference type="Pfam" id="PF13558">
    <property type="entry name" value="SbcC_Walker_B"/>
    <property type="match status" value="1"/>
</dbReference>
<dbReference type="Gene3D" id="3.40.50.300">
    <property type="entry name" value="P-loop containing nucleotide triphosphate hydrolases"/>
    <property type="match status" value="2"/>
</dbReference>
<evidence type="ECO:0000256" key="3">
    <source>
        <dbReference type="ARBA" id="ARBA00013368"/>
    </source>
</evidence>
<feature type="region of interest" description="Disordered" evidence="5">
    <location>
        <begin position="265"/>
        <end position="288"/>
    </location>
</feature>
<evidence type="ECO:0000313" key="7">
    <source>
        <dbReference type="EMBL" id="MDO8106068.1"/>
    </source>
</evidence>
<evidence type="ECO:0000256" key="1">
    <source>
        <dbReference type="ARBA" id="ARBA00006930"/>
    </source>
</evidence>
<evidence type="ECO:0000259" key="6">
    <source>
        <dbReference type="Pfam" id="PF13476"/>
    </source>
</evidence>
<protein>
    <recommendedName>
        <fullName evidence="3">Nuclease SbcCD subunit C</fullName>
    </recommendedName>
</protein>